<proteinExistence type="predicted"/>
<evidence type="ECO:0000313" key="3">
    <source>
        <dbReference type="EMBL" id="TPX58718.1"/>
    </source>
</evidence>
<evidence type="ECO:0000313" key="4">
    <source>
        <dbReference type="Proteomes" id="UP000318582"/>
    </source>
</evidence>
<evidence type="ECO:0000259" key="2">
    <source>
        <dbReference type="PROSITE" id="PS50280"/>
    </source>
</evidence>
<dbReference type="InterPro" id="IPR046341">
    <property type="entry name" value="SET_dom_sf"/>
</dbReference>
<comment type="caution">
    <text evidence="3">The sequence shown here is derived from an EMBL/GenBank/DDBJ whole genome shotgun (WGS) entry which is preliminary data.</text>
</comment>
<feature type="compositionally biased region" description="Low complexity" evidence="1">
    <location>
        <begin position="41"/>
        <end position="56"/>
    </location>
</feature>
<evidence type="ECO:0000256" key="1">
    <source>
        <dbReference type="SAM" id="MobiDB-lite"/>
    </source>
</evidence>
<dbReference type="Proteomes" id="UP000318582">
    <property type="component" value="Unassembled WGS sequence"/>
</dbReference>
<dbReference type="STRING" id="109895.A0A507E6H1"/>
<dbReference type="Pfam" id="PF00856">
    <property type="entry name" value="SET"/>
    <property type="match status" value="1"/>
</dbReference>
<organism evidence="3 4">
    <name type="scientific">Powellomyces hirtus</name>
    <dbReference type="NCBI Taxonomy" id="109895"/>
    <lineage>
        <taxon>Eukaryota</taxon>
        <taxon>Fungi</taxon>
        <taxon>Fungi incertae sedis</taxon>
        <taxon>Chytridiomycota</taxon>
        <taxon>Chytridiomycota incertae sedis</taxon>
        <taxon>Chytridiomycetes</taxon>
        <taxon>Spizellomycetales</taxon>
        <taxon>Powellomycetaceae</taxon>
        <taxon>Powellomyces</taxon>
    </lineage>
</organism>
<dbReference type="AlphaFoldDB" id="A0A507E6H1"/>
<feature type="region of interest" description="Disordered" evidence="1">
    <location>
        <begin position="519"/>
        <end position="622"/>
    </location>
</feature>
<dbReference type="EMBL" id="QEAQ01000033">
    <property type="protein sequence ID" value="TPX58718.1"/>
    <property type="molecule type" value="Genomic_DNA"/>
</dbReference>
<feature type="compositionally biased region" description="Polar residues" evidence="1">
    <location>
        <begin position="536"/>
        <end position="547"/>
    </location>
</feature>
<protein>
    <recommendedName>
        <fullName evidence="2">SET domain-containing protein</fullName>
    </recommendedName>
</protein>
<accession>A0A507E6H1</accession>
<feature type="compositionally biased region" description="Low complexity" evidence="1">
    <location>
        <begin position="522"/>
        <end position="534"/>
    </location>
</feature>
<feature type="region of interest" description="Disordered" evidence="1">
    <location>
        <begin position="1"/>
        <end position="107"/>
    </location>
</feature>
<sequence length="622" mass="68163">MGPSTPNTPPTEAVESPPTSAGKKTKGAAGKARTGNRGRKTAGSSSAGSAPGTPSSKGKDAVISDPSTPSTQDTRGVVVSPSGITIADFETPGRMTRNRTRISEGKDVRKPRYNYKANSQNPNGPEKPRWYNQTYLMFLALRKAGKPIPRNILIPMALQLDREISRDRGLPQLFGGKTPQNTASGILTENRDKLFVSFIPEGKKHVHFKLGYEPGNFDTALEQYNKWLDTLIKQDWPYLFSKRRREYEMTLRKKAPIPSPALPSSPVQGSAVECKEPPPISASEMLDTDSVAKEEFQEGCSPKRKREDEKENSTQHAPKKIKEELSQEIKIEDTKHFATGPVPDAREVKARMVMEQSQAIRLAEVKDAALVFEPAPDDDIPTSLRDILEVKESTIPNAGRGMFAKRFIPAWTIIGFYFGVPMTEDEFDSLKGNLGIAGHYAHRYRLTVIDATDDSGQPYPVDNPQFYCPFHFMNEDASRVSMTFWEGHFVNQILCVSTKDIQPGEELFGNYGTAVERHWQKPAAASTPSSSRTAWGTPTPSVGTDSASPIPRNHASEEAPSSPSPHSNLSNSSVTSAADRPVRHETPLPALMQSSPTSRASECGDYVGPKGATEGDDHADAL</sequence>
<dbReference type="PROSITE" id="PS50280">
    <property type="entry name" value="SET"/>
    <property type="match status" value="1"/>
</dbReference>
<name>A0A507E6H1_9FUNG</name>
<feature type="compositionally biased region" description="Low complexity" evidence="1">
    <location>
        <begin position="558"/>
        <end position="573"/>
    </location>
</feature>
<dbReference type="SUPFAM" id="SSF82199">
    <property type="entry name" value="SET domain"/>
    <property type="match status" value="1"/>
</dbReference>
<reference evidence="3 4" key="1">
    <citation type="journal article" date="2019" name="Sci. Rep.">
        <title>Comparative genomics of chytrid fungi reveal insights into the obligate biotrophic and pathogenic lifestyle of Synchytrium endobioticum.</title>
        <authorList>
            <person name="van de Vossenberg B.T.L.H."/>
            <person name="Warris S."/>
            <person name="Nguyen H.D.T."/>
            <person name="van Gent-Pelzer M.P.E."/>
            <person name="Joly D.L."/>
            <person name="van de Geest H.C."/>
            <person name="Bonants P.J.M."/>
            <person name="Smith D.S."/>
            <person name="Levesque C.A."/>
            <person name="van der Lee T.A.J."/>
        </authorList>
    </citation>
    <scope>NUCLEOTIDE SEQUENCE [LARGE SCALE GENOMIC DNA]</scope>
    <source>
        <strain evidence="3 4">CBS 809.83</strain>
    </source>
</reference>
<dbReference type="InterPro" id="IPR001214">
    <property type="entry name" value="SET_dom"/>
</dbReference>
<feature type="domain" description="SET" evidence="2">
    <location>
        <begin position="386"/>
        <end position="512"/>
    </location>
</feature>
<feature type="compositionally biased region" description="Basic and acidic residues" evidence="1">
    <location>
        <begin position="613"/>
        <end position="622"/>
    </location>
</feature>
<dbReference type="Gene3D" id="2.170.270.10">
    <property type="entry name" value="SET domain"/>
    <property type="match status" value="1"/>
</dbReference>
<keyword evidence="4" id="KW-1185">Reference proteome</keyword>
<gene>
    <name evidence="3" type="ORF">PhCBS80983_g02959</name>
</gene>
<feature type="compositionally biased region" description="Polar residues" evidence="1">
    <location>
        <begin position="65"/>
        <end position="74"/>
    </location>
</feature>
<feature type="region of interest" description="Disordered" evidence="1">
    <location>
        <begin position="256"/>
        <end position="323"/>
    </location>
</feature>